<dbReference type="AlphaFoldDB" id="G5A0R5"/>
<dbReference type="PANTHER" id="PTHR37066:SF1">
    <property type="entry name" value="LNS2_PITP DOMAIN-CONTAINING PROTEIN"/>
    <property type="match status" value="1"/>
</dbReference>
<gene>
    <name evidence="1" type="ORF">PHYSODRAFT_385031</name>
</gene>
<sequence length="198" mass="22434">VMPALEAFHRIHGHCRVPFMFDVPSDESWPTPSWGLKLGNFVAGILSRDKARLVALGFVWNFFEAERSERIMPALETFHRINGYCRVPRAFVVPSNESWPTLSWGLKLGSGIRSQGYYSAQVGRDKDLLEEMGFELNVYEADWSTRILPALEAFYRIKGHSRVPQGFVVPSESSWPIEVQGLRLGSAVHNIRSSGSYF</sequence>
<dbReference type="GeneID" id="20650895"/>
<dbReference type="EMBL" id="JH159158">
    <property type="protein sequence ID" value="EGZ11401.1"/>
    <property type="molecule type" value="Genomic_DNA"/>
</dbReference>
<dbReference type="InParanoid" id="G5A0R5"/>
<evidence type="ECO:0000313" key="1">
    <source>
        <dbReference type="EMBL" id="EGZ11401.1"/>
    </source>
</evidence>
<accession>G5A0R5</accession>
<evidence type="ECO:0008006" key="3">
    <source>
        <dbReference type="Google" id="ProtNLM"/>
    </source>
</evidence>
<keyword evidence="2" id="KW-1185">Reference proteome</keyword>
<reference evidence="1 2" key="1">
    <citation type="journal article" date="2006" name="Science">
        <title>Phytophthora genome sequences uncover evolutionary origins and mechanisms of pathogenesis.</title>
        <authorList>
            <person name="Tyler B.M."/>
            <person name="Tripathy S."/>
            <person name="Zhang X."/>
            <person name="Dehal P."/>
            <person name="Jiang R.H."/>
            <person name="Aerts A."/>
            <person name="Arredondo F.D."/>
            <person name="Baxter L."/>
            <person name="Bensasson D."/>
            <person name="Beynon J.L."/>
            <person name="Chapman J."/>
            <person name="Damasceno C.M."/>
            <person name="Dorrance A.E."/>
            <person name="Dou D."/>
            <person name="Dickerman A.W."/>
            <person name="Dubchak I.L."/>
            <person name="Garbelotto M."/>
            <person name="Gijzen M."/>
            <person name="Gordon S.G."/>
            <person name="Govers F."/>
            <person name="Grunwald N.J."/>
            <person name="Huang W."/>
            <person name="Ivors K.L."/>
            <person name="Jones R.W."/>
            <person name="Kamoun S."/>
            <person name="Krampis K."/>
            <person name="Lamour K.H."/>
            <person name="Lee M.K."/>
            <person name="McDonald W.H."/>
            <person name="Medina M."/>
            <person name="Meijer H.J."/>
            <person name="Nordberg E.K."/>
            <person name="Maclean D.J."/>
            <person name="Ospina-Giraldo M.D."/>
            <person name="Morris P.F."/>
            <person name="Phuntumart V."/>
            <person name="Putnam N.H."/>
            <person name="Rash S."/>
            <person name="Rose J.K."/>
            <person name="Sakihama Y."/>
            <person name="Salamov A.A."/>
            <person name="Savidor A."/>
            <person name="Scheuring C.F."/>
            <person name="Smith B.M."/>
            <person name="Sobral B.W."/>
            <person name="Terry A."/>
            <person name="Torto-Alalibo T.A."/>
            <person name="Win J."/>
            <person name="Xu Z."/>
            <person name="Zhang H."/>
            <person name="Grigoriev I.V."/>
            <person name="Rokhsar D.S."/>
            <person name="Boore J.L."/>
        </authorList>
    </citation>
    <scope>NUCLEOTIDE SEQUENCE [LARGE SCALE GENOMIC DNA]</scope>
    <source>
        <strain evidence="1 2">P6497</strain>
    </source>
</reference>
<dbReference type="RefSeq" id="XP_009534146.1">
    <property type="nucleotide sequence ID" value="XM_009535851.1"/>
</dbReference>
<dbReference type="PANTHER" id="PTHR37066">
    <property type="entry name" value="HELICASE-ASSOCIATED"/>
    <property type="match status" value="1"/>
</dbReference>
<feature type="non-terminal residue" evidence="1">
    <location>
        <position position="1"/>
    </location>
</feature>
<evidence type="ECO:0000313" key="2">
    <source>
        <dbReference type="Proteomes" id="UP000002640"/>
    </source>
</evidence>
<dbReference type="STRING" id="1094619.G5A0R5"/>
<name>G5A0R5_PHYSP</name>
<feature type="non-terminal residue" evidence="1">
    <location>
        <position position="198"/>
    </location>
</feature>
<proteinExistence type="predicted"/>
<protein>
    <recommendedName>
        <fullName evidence="3">Helicase-associated domain-containing protein</fullName>
    </recommendedName>
</protein>
<dbReference type="KEGG" id="psoj:PHYSODRAFT_385031"/>
<dbReference type="Proteomes" id="UP000002640">
    <property type="component" value="Unassembled WGS sequence"/>
</dbReference>
<organism evidence="1 2">
    <name type="scientific">Phytophthora sojae (strain P6497)</name>
    <name type="common">Soybean stem and root rot agent</name>
    <name type="synonym">Phytophthora megasperma f. sp. glycines</name>
    <dbReference type="NCBI Taxonomy" id="1094619"/>
    <lineage>
        <taxon>Eukaryota</taxon>
        <taxon>Sar</taxon>
        <taxon>Stramenopiles</taxon>
        <taxon>Oomycota</taxon>
        <taxon>Peronosporomycetes</taxon>
        <taxon>Peronosporales</taxon>
        <taxon>Peronosporaceae</taxon>
        <taxon>Phytophthora</taxon>
    </lineage>
</organism>